<keyword evidence="2 5" id="KW-0689">Ribosomal protein</keyword>
<dbReference type="EMBL" id="JAAAIM010000547">
    <property type="protein sequence ID" value="KAG0286735.1"/>
    <property type="molecule type" value="Genomic_DNA"/>
</dbReference>
<keyword evidence="1" id="KW-0963">Cytoplasm</keyword>
<keyword evidence="4 5" id="KW-0687">Ribonucleoprotein</keyword>
<proteinExistence type="inferred from homology"/>
<comment type="caution">
    <text evidence="6">The sequence shown here is derived from an EMBL/GenBank/DDBJ whole genome shotgun (WGS) entry which is preliminary data.</text>
</comment>
<evidence type="ECO:0000256" key="2">
    <source>
        <dbReference type="ARBA" id="ARBA00022980"/>
    </source>
</evidence>
<evidence type="ECO:0000256" key="3">
    <source>
        <dbReference type="ARBA" id="ARBA00022990"/>
    </source>
</evidence>
<dbReference type="PANTHER" id="PTHR11830">
    <property type="entry name" value="40S RIBOSOMAL PROTEIN S3A"/>
    <property type="match status" value="1"/>
</dbReference>
<sequence>MKGKTCQYFIRALDIDTVTSANHSKSNSVDPFTRKDWYDIKAPSTFEVRNVGKTLVNRTQGMKNANDALKGRVLEISLADLNKSEEHSFRKIKLRVDEVQGKNCLTNFH</sequence>
<reference evidence="6 7" key="1">
    <citation type="journal article" date="2020" name="Fungal Divers.">
        <title>Resolving the Mortierellaceae phylogeny through synthesis of multi-gene phylogenetics and phylogenomics.</title>
        <authorList>
            <person name="Vandepol N."/>
            <person name="Liber J."/>
            <person name="Desiro A."/>
            <person name="Na H."/>
            <person name="Kennedy M."/>
            <person name="Barry K."/>
            <person name="Grigoriev I.V."/>
            <person name="Miller A.N."/>
            <person name="O'Donnell K."/>
            <person name="Stajich J.E."/>
            <person name="Bonito G."/>
        </authorList>
    </citation>
    <scope>NUCLEOTIDE SEQUENCE [LARGE SCALE GENOMIC DNA]</scope>
    <source>
        <strain evidence="6 7">AD045</strain>
    </source>
</reference>
<dbReference type="InterPro" id="IPR001593">
    <property type="entry name" value="Ribosomal_eS1"/>
</dbReference>
<gene>
    <name evidence="6" type="primary">RPS1_2</name>
    <name evidence="6" type="ORF">BGZ96_009202</name>
</gene>
<dbReference type="Proteomes" id="UP001194696">
    <property type="component" value="Unassembled WGS sequence"/>
</dbReference>
<accession>A0ABQ7JWQ8</accession>
<evidence type="ECO:0000313" key="6">
    <source>
        <dbReference type="EMBL" id="KAG0286735.1"/>
    </source>
</evidence>
<organism evidence="6 7">
    <name type="scientific">Linnemannia gamsii</name>
    <dbReference type="NCBI Taxonomy" id="64522"/>
    <lineage>
        <taxon>Eukaryota</taxon>
        <taxon>Fungi</taxon>
        <taxon>Fungi incertae sedis</taxon>
        <taxon>Mucoromycota</taxon>
        <taxon>Mortierellomycotina</taxon>
        <taxon>Mortierellomycetes</taxon>
        <taxon>Mortierellales</taxon>
        <taxon>Mortierellaceae</taxon>
        <taxon>Linnemannia</taxon>
    </lineage>
</organism>
<evidence type="ECO:0000256" key="1">
    <source>
        <dbReference type="ARBA" id="ARBA00022490"/>
    </source>
</evidence>
<name>A0ABQ7JWQ8_9FUNG</name>
<keyword evidence="7" id="KW-1185">Reference proteome</keyword>
<feature type="non-terminal residue" evidence="6">
    <location>
        <position position="109"/>
    </location>
</feature>
<keyword evidence="3" id="KW-0007">Acetylation</keyword>
<evidence type="ECO:0000256" key="4">
    <source>
        <dbReference type="ARBA" id="ARBA00023274"/>
    </source>
</evidence>
<protein>
    <submittedName>
        <fullName evidence="6">Ribosomal 40S subunit protein S1B</fullName>
    </submittedName>
</protein>
<evidence type="ECO:0000256" key="5">
    <source>
        <dbReference type="RuleBase" id="RU000668"/>
    </source>
</evidence>
<dbReference type="Pfam" id="PF01015">
    <property type="entry name" value="Ribosomal_S3Ae"/>
    <property type="match status" value="1"/>
</dbReference>
<evidence type="ECO:0000313" key="7">
    <source>
        <dbReference type="Proteomes" id="UP001194696"/>
    </source>
</evidence>
<dbReference type="SMART" id="SM01397">
    <property type="entry name" value="Ribosomal_S3Ae"/>
    <property type="match status" value="1"/>
</dbReference>
<dbReference type="InterPro" id="IPR018281">
    <property type="entry name" value="Ribosomal_eS1_CS"/>
</dbReference>
<dbReference type="PROSITE" id="PS01191">
    <property type="entry name" value="RIBOSOMAL_S3AE"/>
    <property type="match status" value="1"/>
</dbReference>
<comment type="similarity">
    <text evidence="5">Belongs to the eukaryotic ribosomal protein eS1 family.</text>
</comment>